<accession>A0A2A2HEG6</accession>
<dbReference type="EMBL" id="LMVN01000011">
    <property type="protein sequence ID" value="PAV07633.1"/>
    <property type="molecule type" value="Genomic_DNA"/>
</dbReference>
<evidence type="ECO:0000313" key="4">
    <source>
        <dbReference type="Proteomes" id="UP000246004"/>
    </source>
</evidence>
<dbReference type="RefSeq" id="WP_095608519.1">
    <property type="nucleotide sequence ID" value="NZ_LMVN01000011.1"/>
</dbReference>
<evidence type="ECO:0000313" key="3">
    <source>
        <dbReference type="Proteomes" id="UP000217528"/>
    </source>
</evidence>
<reference evidence="1 3" key="2">
    <citation type="journal article" date="2017" name="BMC Genomics">
        <title>Genomic analysis of methanogenic archaea reveals a shift towards energy conservation.</title>
        <authorList>
            <person name="Gilmore S.P."/>
            <person name="Henske J.K."/>
            <person name="Sexton J.A."/>
            <person name="Solomon K.V."/>
            <person name="Seppala S."/>
            <person name="Yoo J.I."/>
            <person name="Huyett L.M."/>
            <person name="Pressman A."/>
            <person name="Cogan J.Z."/>
            <person name="Kivenson V."/>
            <person name="Peng X."/>
            <person name="Tan Y."/>
            <person name="Valentine D.L."/>
            <person name="O'Malley M.A."/>
        </authorList>
    </citation>
    <scope>NUCLEOTIDE SEQUENCE [LARGE SCALE GENOMIC DNA]</scope>
    <source>
        <strain evidence="1 3">1R-7</strain>
    </source>
</reference>
<evidence type="ECO:0000313" key="1">
    <source>
        <dbReference type="EMBL" id="PAV07633.1"/>
    </source>
</evidence>
<dbReference type="Proteomes" id="UP000246004">
    <property type="component" value="Unassembled WGS sequence"/>
</dbReference>
<dbReference type="OrthoDB" id="78473at2157"/>
<evidence type="ECO:0000313" key="2">
    <source>
        <dbReference type="EMBL" id="PWL08042.1"/>
    </source>
</evidence>
<name>A0A2A2HEG6_9EURY</name>
<comment type="caution">
    <text evidence="1">The sequence shown here is derived from an EMBL/GenBank/DDBJ whole genome shotgun (WGS) entry which is preliminary data.</text>
</comment>
<proteinExistence type="predicted"/>
<organism evidence="1 3">
    <name type="scientific">Methanosphaera cuniculi</name>
    <dbReference type="NCBI Taxonomy" id="1077256"/>
    <lineage>
        <taxon>Archaea</taxon>
        <taxon>Methanobacteriati</taxon>
        <taxon>Methanobacteriota</taxon>
        <taxon>Methanomada group</taxon>
        <taxon>Methanobacteria</taxon>
        <taxon>Methanobacteriales</taxon>
        <taxon>Methanobacteriaceae</taxon>
        <taxon>Methanosphaera</taxon>
    </lineage>
</organism>
<reference evidence="2 4" key="1">
    <citation type="submission" date="2016-04" db="EMBL/GenBank/DDBJ databases">
        <title>Genome sequence of Methanosphaera cuniculi DSM 4103.</title>
        <authorList>
            <person name="Poehlein A."/>
            <person name="Seedorf H."/>
            <person name="Daniel R."/>
        </authorList>
    </citation>
    <scope>NUCLEOTIDE SEQUENCE [LARGE SCALE GENOMIC DNA]</scope>
    <source>
        <strain evidence="2 4">DSM 4103</strain>
    </source>
</reference>
<sequence length="975" mass="111554">MTTKTVYPIEVDHTYTAKQHFDIKKYHLKKWGGFDTMKKPDGKITCGTGNYPKIGSKNDSFNKPAPVYVNFGSLNLPNGSKLGTVKLHMNQNTICTKSDKKSSNYPSFGAPTIKSYNKEIENNQVKAEVVTGIAPTADNKEVILEFRNLTAHDVNVSDFGFLIIYPANTSQNQGQLTIGNIYLELETDAVDIDYTVKANPETVDIGQKFELELHVEQRDMATYTPVFELNFNNVLRFDKKISGDGTFKNIGTDKEPQYQWTSTLTQKQATIKLQFTAIKTGTYEISMIDALTNNAYTINLPILQKELSCKSTCRLAETPNIKRIKQDERAIYQLSTKTRNSLLDVLPITLHFPLCAEFENIKELEEENNFKWTADKTEKKVTMNADIVNLESLYTIALRFNDSGVYPIQAEYNGKIVDTCYVTVLPKNYTKMAYTKLEVTDEDILEALSTNLDYTAISHAKYIYTDDDEDGLLPELGEYQVRFGVYNLNDDVSEEEFLANTEWSQSRETNVLDEYRVNFHYFNKYPLYFVWTIDYIESPFYEKIKVEFSEPELYETKNNTSYNQEPALYPKPVINHILSSGEQAVVELPSKKSTNIVRCHNFNEQVVFSNEKNVVCQGMQVEWEYETNQQVEMIIEVKANTYETGTFKGLRSITLPAPKTGETVSSGIEAIGGKWDLYGLSPHYFRSDTLNYLWVDIHLNNPNNVDATVKLSNIKLKLFLMDFQEQEYSFEVDGERAEDYGIFFKKMTWDWGTQNEVNYYQTSGTDITTAYRSNINKKDLELEFDVGNCDLHESGVLLEKVTKLFTNKRTLFNKPIPKRIIFDHLPEYEFWFVREDALEVEEEYGAYTVKCKLVIPEGTARNRAVSITGTTGANTGVARVSPTIEGIANNNGIITITESNSKQSMTLKTDDIKIGDSFTIDCMNRKAYLSPNGTNTLKDITNSILWNSNWFIIEDEYTFKSPDSNITMIRFQERK</sequence>
<dbReference type="EMBL" id="LWMS01000031">
    <property type="protein sequence ID" value="PWL08042.1"/>
    <property type="molecule type" value="Genomic_DNA"/>
</dbReference>
<gene>
    <name evidence="1" type="ORF">ASJ82_08125</name>
    <name evidence="2" type="ORF">MSCUN_09730</name>
</gene>
<keyword evidence="3" id="KW-1185">Reference proteome</keyword>
<protein>
    <submittedName>
        <fullName evidence="1">Uncharacterized protein</fullName>
    </submittedName>
</protein>
<dbReference type="Proteomes" id="UP000217528">
    <property type="component" value="Unassembled WGS sequence"/>
</dbReference>
<dbReference type="AlphaFoldDB" id="A0A2A2HEG6"/>